<dbReference type="Proteomes" id="UP001159363">
    <property type="component" value="Chromosome 11"/>
</dbReference>
<organism evidence="1 2">
    <name type="scientific">Dryococelus australis</name>
    <dbReference type="NCBI Taxonomy" id="614101"/>
    <lineage>
        <taxon>Eukaryota</taxon>
        <taxon>Metazoa</taxon>
        <taxon>Ecdysozoa</taxon>
        <taxon>Arthropoda</taxon>
        <taxon>Hexapoda</taxon>
        <taxon>Insecta</taxon>
        <taxon>Pterygota</taxon>
        <taxon>Neoptera</taxon>
        <taxon>Polyneoptera</taxon>
        <taxon>Phasmatodea</taxon>
        <taxon>Verophasmatodea</taxon>
        <taxon>Anareolatae</taxon>
        <taxon>Phasmatidae</taxon>
        <taxon>Eurycanthinae</taxon>
        <taxon>Dryococelus</taxon>
    </lineage>
</organism>
<reference evidence="1 2" key="1">
    <citation type="submission" date="2023-02" db="EMBL/GenBank/DDBJ databases">
        <title>LHISI_Scaffold_Assembly.</title>
        <authorList>
            <person name="Stuart O.P."/>
            <person name="Cleave R."/>
            <person name="Magrath M.J.L."/>
            <person name="Mikheyev A.S."/>
        </authorList>
    </citation>
    <scope>NUCLEOTIDE SEQUENCE [LARGE SCALE GENOMIC DNA]</scope>
    <source>
        <strain evidence="1">Daus_M_001</strain>
        <tissue evidence="1">Leg muscle</tissue>
    </source>
</reference>
<dbReference type="PANTHER" id="PTHR10773">
    <property type="entry name" value="DNA-DIRECTED RNA POLYMERASES I, II, AND III SUBUNIT RPABC2"/>
    <property type="match status" value="1"/>
</dbReference>
<dbReference type="EMBL" id="JARBHB010000012">
    <property type="protein sequence ID" value="KAJ8872027.1"/>
    <property type="molecule type" value="Genomic_DNA"/>
</dbReference>
<evidence type="ECO:0000313" key="1">
    <source>
        <dbReference type="EMBL" id="KAJ8872027.1"/>
    </source>
</evidence>
<proteinExistence type="predicted"/>
<protein>
    <submittedName>
        <fullName evidence="1">Uncharacterized protein</fullName>
    </submittedName>
</protein>
<dbReference type="PANTHER" id="PTHR10773:SF19">
    <property type="match status" value="1"/>
</dbReference>
<name>A0ABQ9GJ19_9NEOP</name>
<sequence length="190" mass="22154">MFLNTLCLGLKKVRVIIVKKRMSGSGVAPENARARHIPECVKDIIRKHIKMFPAYVSHYSRAHTQNVYQNPDLSIAKMFRLYQDYCKEQSVLPRNEALYRKSFVEEFNLSFKKPKNDTCGKCDRYELVLKFSKDVEKENKIHLELAKLSYEEKRKDKLLIKANCNCITMSFDLQKCLSTPLLMSGAAFYE</sequence>
<keyword evidence="2" id="KW-1185">Reference proteome</keyword>
<accession>A0ABQ9GJ19</accession>
<evidence type="ECO:0000313" key="2">
    <source>
        <dbReference type="Proteomes" id="UP001159363"/>
    </source>
</evidence>
<gene>
    <name evidence="1" type="ORF">PR048_028367</name>
</gene>
<comment type="caution">
    <text evidence="1">The sequence shown here is derived from an EMBL/GenBank/DDBJ whole genome shotgun (WGS) entry which is preliminary data.</text>
</comment>